<feature type="transmembrane region" description="Helical" evidence="1">
    <location>
        <begin position="95"/>
        <end position="116"/>
    </location>
</feature>
<organism evidence="2 3">
    <name type="scientific">Longimycelium tulufanense</name>
    <dbReference type="NCBI Taxonomy" id="907463"/>
    <lineage>
        <taxon>Bacteria</taxon>
        <taxon>Bacillati</taxon>
        <taxon>Actinomycetota</taxon>
        <taxon>Actinomycetes</taxon>
        <taxon>Pseudonocardiales</taxon>
        <taxon>Pseudonocardiaceae</taxon>
        <taxon>Longimycelium</taxon>
    </lineage>
</organism>
<protein>
    <submittedName>
        <fullName evidence="2">Uncharacterized protein</fullName>
    </submittedName>
</protein>
<evidence type="ECO:0000313" key="2">
    <source>
        <dbReference type="EMBL" id="GGM52256.1"/>
    </source>
</evidence>
<feature type="transmembrane region" description="Helical" evidence="1">
    <location>
        <begin position="67"/>
        <end position="88"/>
    </location>
</feature>
<evidence type="ECO:0000256" key="1">
    <source>
        <dbReference type="SAM" id="Phobius"/>
    </source>
</evidence>
<sequence>MRSGWLVLLVGLVAGAAGTMVLDITGYLDMVVSGRAASQTPAAVADTLARVLGVDLGDPAAVPGRRAAVGALLGYLTGLAVGAGYALARLRVRRLSLLPATLAVFVVVMLASNGPMVVFGLTNQIGWGWRDWISDLIPHLGYAVVTAVVFEVLYRVVQQLPEWATTAGHHDEPAATNSTGA</sequence>
<keyword evidence="3" id="KW-1185">Reference proteome</keyword>
<feature type="transmembrane region" description="Helical" evidence="1">
    <location>
        <begin position="136"/>
        <end position="154"/>
    </location>
</feature>
<reference evidence="2" key="2">
    <citation type="submission" date="2020-09" db="EMBL/GenBank/DDBJ databases">
        <authorList>
            <person name="Sun Q."/>
            <person name="Zhou Y."/>
        </authorList>
    </citation>
    <scope>NUCLEOTIDE SEQUENCE</scope>
    <source>
        <strain evidence="2">CGMCC 4.5737</strain>
    </source>
</reference>
<evidence type="ECO:0000313" key="3">
    <source>
        <dbReference type="Proteomes" id="UP000637578"/>
    </source>
</evidence>
<name>A0A8J3C844_9PSEU</name>
<proteinExistence type="predicted"/>
<reference evidence="2" key="1">
    <citation type="journal article" date="2014" name="Int. J. Syst. Evol. Microbiol.">
        <title>Complete genome sequence of Corynebacterium casei LMG S-19264T (=DSM 44701T), isolated from a smear-ripened cheese.</title>
        <authorList>
            <consortium name="US DOE Joint Genome Institute (JGI-PGF)"/>
            <person name="Walter F."/>
            <person name="Albersmeier A."/>
            <person name="Kalinowski J."/>
            <person name="Ruckert C."/>
        </authorList>
    </citation>
    <scope>NUCLEOTIDE SEQUENCE</scope>
    <source>
        <strain evidence="2">CGMCC 4.5737</strain>
    </source>
</reference>
<keyword evidence="1" id="KW-0812">Transmembrane</keyword>
<dbReference type="AlphaFoldDB" id="A0A8J3C844"/>
<comment type="caution">
    <text evidence="2">The sequence shown here is derived from an EMBL/GenBank/DDBJ whole genome shotgun (WGS) entry which is preliminary data.</text>
</comment>
<gene>
    <name evidence="2" type="ORF">GCM10012275_24020</name>
</gene>
<dbReference type="EMBL" id="BMMK01000009">
    <property type="protein sequence ID" value="GGM52256.1"/>
    <property type="molecule type" value="Genomic_DNA"/>
</dbReference>
<keyword evidence="1" id="KW-1133">Transmembrane helix</keyword>
<dbReference type="RefSeq" id="WP_189056963.1">
    <property type="nucleotide sequence ID" value="NZ_BMMK01000009.1"/>
</dbReference>
<accession>A0A8J3C844</accession>
<keyword evidence="1" id="KW-0472">Membrane</keyword>
<dbReference type="Proteomes" id="UP000637578">
    <property type="component" value="Unassembled WGS sequence"/>
</dbReference>